<dbReference type="InterPro" id="IPR050109">
    <property type="entry name" value="HTH-type_TetR-like_transc_reg"/>
</dbReference>
<dbReference type="InterPro" id="IPR036271">
    <property type="entry name" value="Tet_transcr_reg_TetR-rel_C_sf"/>
</dbReference>
<evidence type="ECO:0000313" key="7">
    <source>
        <dbReference type="EMBL" id="RJL32810.1"/>
    </source>
</evidence>
<feature type="DNA-binding region" description="H-T-H motif" evidence="5">
    <location>
        <begin position="34"/>
        <end position="53"/>
    </location>
</feature>
<dbReference type="AlphaFoldDB" id="A0A3A4BER5"/>
<dbReference type="Pfam" id="PF13977">
    <property type="entry name" value="TetR_C_6"/>
    <property type="match status" value="1"/>
</dbReference>
<name>A0A3A4BER5_9ACTN</name>
<dbReference type="SUPFAM" id="SSF48498">
    <property type="entry name" value="Tetracyclin repressor-like, C-terminal domain"/>
    <property type="match status" value="1"/>
</dbReference>
<dbReference type="OrthoDB" id="7252896at2"/>
<dbReference type="InterPro" id="IPR039538">
    <property type="entry name" value="BetI_C"/>
</dbReference>
<evidence type="ECO:0000256" key="2">
    <source>
        <dbReference type="ARBA" id="ARBA00023015"/>
    </source>
</evidence>
<sequence>MVARTQEQRKAETRRRLIDAAADLFARKGYAGVSAEAVADAADRTTGALYKHFGGKEGLLLALLEVWKEETVEVLTAAFERMPALDERLTAIWRSLNGAQGRRGDAWLLLEMELWLQGVRDPVMAEPLAERYRDIRRRLGEGLRDWAEQTGAPLRHAPDDAAALVLGLIVGAAVQHRLDPSTMPDDLLLAGLADLIGTPSAARRQPD</sequence>
<keyword evidence="2" id="KW-0805">Transcription regulation</keyword>
<evidence type="ECO:0000259" key="6">
    <source>
        <dbReference type="PROSITE" id="PS50977"/>
    </source>
</evidence>
<dbReference type="Gene3D" id="1.10.357.10">
    <property type="entry name" value="Tetracycline Repressor, domain 2"/>
    <property type="match status" value="1"/>
</dbReference>
<dbReference type="SUPFAM" id="SSF46689">
    <property type="entry name" value="Homeodomain-like"/>
    <property type="match status" value="1"/>
</dbReference>
<evidence type="ECO:0000256" key="5">
    <source>
        <dbReference type="PROSITE-ProRule" id="PRU00335"/>
    </source>
</evidence>
<gene>
    <name evidence="7" type="ORF">D5H75_15255</name>
</gene>
<protein>
    <submittedName>
        <fullName evidence="7">TetR/AcrR family transcriptional regulator</fullName>
    </submittedName>
</protein>
<evidence type="ECO:0000256" key="3">
    <source>
        <dbReference type="ARBA" id="ARBA00023125"/>
    </source>
</evidence>
<feature type="domain" description="HTH tetR-type" evidence="6">
    <location>
        <begin position="11"/>
        <end position="71"/>
    </location>
</feature>
<evidence type="ECO:0000256" key="1">
    <source>
        <dbReference type="ARBA" id="ARBA00022491"/>
    </source>
</evidence>
<dbReference type="EMBL" id="QZEY01000004">
    <property type="protein sequence ID" value="RJL32810.1"/>
    <property type="molecule type" value="Genomic_DNA"/>
</dbReference>
<evidence type="ECO:0000313" key="8">
    <source>
        <dbReference type="Proteomes" id="UP000265768"/>
    </source>
</evidence>
<proteinExistence type="predicted"/>
<dbReference type="InterPro" id="IPR009057">
    <property type="entry name" value="Homeodomain-like_sf"/>
</dbReference>
<keyword evidence="1" id="KW-0678">Repressor</keyword>
<dbReference type="PANTHER" id="PTHR30055:SF234">
    <property type="entry name" value="HTH-TYPE TRANSCRIPTIONAL REGULATOR BETI"/>
    <property type="match status" value="1"/>
</dbReference>
<evidence type="ECO:0000256" key="4">
    <source>
        <dbReference type="ARBA" id="ARBA00023163"/>
    </source>
</evidence>
<reference evidence="7 8" key="1">
    <citation type="submission" date="2018-09" db="EMBL/GenBank/DDBJ databases">
        <title>YIM 75507 draft genome.</title>
        <authorList>
            <person name="Tang S."/>
            <person name="Feng Y."/>
        </authorList>
    </citation>
    <scope>NUCLEOTIDE SEQUENCE [LARGE SCALE GENOMIC DNA]</scope>
    <source>
        <strain evidence="7 8">YIM 75507</strain>
    </source>
</reference>
<dbReference type="PANTHER" id="PTHR30055">
    <property type="entry name" value="HTH-TYPE TRANSCRIPTIONAL REGULATOR RUTR"/>
    <property type="match status" value="1"/>
</dbReference>
<keyword evidence="4" id="KW-0804">Transcription</keyword>
<dbReference type="Pfam" id="PF00440">
    <property type="entry name" value="TetR_N"/>
    <property type="match status" value="1"/>
</dbReference>
<dbReference type="PROSITE" id="PS50977">
    <property type="entry name" value="HTH_TETR_2"/>
    <property type="match status" value="1"/>
</dbReference>
<accession>A0A3A4BER5</accession>
<comment type="caution">
    <text evidence="7">The sequence shown here is derived from an EMBL/GenBank/DDBJ whole genome shotgun (WGS) entry which is preliminary data.</text>
</comment>
<keyword evidence="8" id="KW-1185">Reference proteome</keyword>
<dbReference type="InterPro" id="IPR001647">
    <property type="entry name" value="HTH_TetR"/>
</dbReference>
<organism evidence="7 8">
    <name type="scientific">Bailinhaonella thermotolerans</name>
    <dbReference type="NCBI Taxonomy" id="1070861"/>
    <lineage>
        <taxon>Bacteria</taxon>
        <taxon>Bacillati</taxon>
        <taxon>Actinomycetota</taxon>
        <taxon>Actinomycetes</taxon>
        <taxon>Streptosporangiales</taxon>
        <taxon>Streptosporangiaceae</taxon>
        <taxon>Bailinhaonella</taxon>
    </lineage>
</organism>
<dbReference type="GO" id="GO:0003700">
    <property type="term" value="F:DNA-binding transcription factor activity"/>
    <property type="evidence" value="ECO:0007669"/>
    <property type="project" value="TreeGrafter"/>
</dbReference>
<keyword evidence="3 5" id="KW-0238">DNA-binding</keyword>
<dbReference type="Proteomes" id="UP000265768">
    <property type="component" value="Unassembled WGS sequence"/>
</dbReference>
<dbReference type="GO" id="GO:0000976">
    <property type="term" value="F:transcription cis-regulatory region binding"/>
    <property type="evidence" value="ECO:0007669"/>
    <property type="project" value="TreeGrafter"/>
</dbReference>
<dbReference type="PRINTS" id="PR00455">
    <property type="entry name" value="HTHTETR"/>
</dbReference>